<dbReference type="Pfam" id="PF00892">
    <property type="entry name" value="EamA"/>
    <property type="match status" value="2"/>
</dbReference>
<evidence type="ECO:0000256" key="4">
    <source>
        <dbReference type="ARBA" id="ARBA00023136"/>
    </source>
</evidence>
<reference evidence="7" key="2">
    <citation type="journal article" date="2021" name="Microbiome">
        <title>Successional dynamics and alternative stable states in a saline activated sludge microbial community over 9 years.</title>
        <authorList>
            <person name="Wang Y."/>
            <person name="Ye J."/>
            <person name="Ju F."/>
            <person name="Liu L."/>
            <person name="Boyd J.A."/>
            <person name="Deng Y."/>
            <person name="Parks D.H."/>
            <person name="Jiang X."/>
            <person name="Yin X."/>
            <person name="Woodcroft B.J."/>
            <person name="Tyson G.W."/>
            <person name="Hugenholtz P."/>
            <person name="Polz M.F."/>
            <person name="Zhang T."/>
        </authorList>
    </citation>
    <scope>NUCLEOTIDE SEQUENCE</scope>
    <source>
        <strain evidence="7">HKST-UBA01</strain>
    </source>
</reference>
<name>A0A956LX33_UNCEI</name>
<dbReference type="PANTHER" id="PTHR32322:SF14">
    <property type="entry name" value="PROTEIN PAGO"/>
    <property type="match status" value="1"/>
</dbReference>
<evidence type="ECO:0000256" key="1">
    <source>
        <dbReference type="ARBA" id="ARBA00004141"/>
    </source>
</evidence>
<keyword evidence="4 5" id="KW-0472">Membrane</keyword>
<accession>A0A956LX33</accession>
<evidence type="ECO:0000259" key="6">
    <source>
        <dbReference type="Pfam" id="PF00892"/>
    </source>
</evidence>
<feature type="transmembrane region" description="Helical" evidence="5">
    <location>
        <begin position="95"/>
        <end position="116"/>
    </location>
</feature>
<dbReference type="EMBL" id="JAGQHR010000050">
    <property type="protein sequence ID" value="MCA9726632.1"/>
    <property type="molecule type" value="Genomic_DNA"/>
</dbReference>
<feature type="transmembrane region" description="Helical" evidence="5">
    <location>
        <begin position="7"/>
        <end position="27"/>
    </location>
</feature>
<feature type="domain" description="EamA" evidence="6">
    <location>
        <begin position="156"/>
        <end position="287"/>
    </location>
</feature>
<comment type="subcellular location">
    <subcellularLocation>
        <location evidence="1">Membrane</location>
        <topology evidence="1">Multi-pass membrane protein</topology>
    </subcellularLocation>
</comment>
<proteinExistence type="predicted"/>
<feature type="transmembrane region" description="Helical" evidence="5">
    <location>
        <begin position="66"/>
        <end position="89"/>
    </location>
</feature>
<feature type="domain" description="EamA" evidence="6">
    <location>
        <begin position="4"/>
        <end position="140"/>
    </location>
</feature>
<feature type="transmembrane region" description="Helical" evidence="5">
    <location>
        <begin position="33"/>
        <end position="54"/>
    </location>
</feature>
<feature type="transmembrane region" description="Helical" evidence="5">
    <location>
        <begin position="153"/>
        <end position="171"/>
    </location>
</feature>
<organism evidence="7 8">
    <name type="scientific">Eiseniibacteriota bacterium</name>
    <dbReference type="NCBI Taxonomy" id="2212470"/>
    <lineage>
        <taxon>Bacteria</taxon>
        <taxon>Candidatus Eiseniibacteriota</taxon>
    </lineage>
</organism>
<evidence type="ECO:0000256" key="5">
    <source>
        <dbReference type="SAM" id="Phobius"/>
    </source>
</evidence>
<dbReference type="InterPro" id="IPR000620">
    <property type="entry name" value="EamA_dom"/>
</dbReference>
<keyword evidence="2 5" id="KW-0812">Transmembrane</keyword>
<keyword evidence="3 5" id="KW-1133">Transmembrane helix</keyword>
<dbReference type="SUPFAM" id="SSF103481">
    <property type="entry name" value="Multidrug resistance efflux transporter EmrE"/>
    <property type="match status" value="2"/>
</dbReference>
<gene>
    <name evidence="7" type="ORF">KC729_03050</name>
</gene>
<feature type="transmembrane region" description="Helical" evidence="5">
    <location>
        <begin position="123"/>
        <end position="141"/>
    </location>
</feature>
<feature type="transmembrane region" description="Helical" evidence="5">
    <location>
        <begin position="215"/>
        <end position="233"/>
    </location>
</feature>
<feature type="transmembrane region" description="Helical" evidence="5">
    <location>
        <begin position="270"/>
        <end position="288"/>
    </location>
</feature>
<protein>
    <submittedName>
        <fullName evidence="7">EamA family transporter</fullName>
    </submittedName>
</protein>
<feature type="transmembrane region" description="Helical" evidence="5">
    <location>
        <begin position="183"/>
        <end position="203"/>
    </location>
</feature>
<sequence length="310" mass="33733">MNLRGFLHLLIVYLVWGSTYLAIRVAVRDESGFPPFFMAGARVLAGGFILWVWARLKKDRVRPTRAEWGTILASAALLWIGGNGAVVWGEQRVPSVYAALLVGALPLWVAIVEALLDRRPPTLKMIAALLLGFAGIAVISYPELRVARGPELLPTLALFFAPISWGIGSVIQQRRPVALTPEASSAYQQLSASVLFLILALGLREPTPHPVPGAWAAWGYLVIFGSVIAFTSFVKALRLLPVKIVMTYAYVNPVVAAFLGWWILGEPITKWTVVGTILVVLGVTGVLANKRRTTAGMNAIKRVSFARRSA</sequence>
<comment type="caution">
    <text evidence="7">The sequence shown here is derived from an EMBL/GenBank/DDBJ whole genome shotgun (WGS) entry which is preliminary data.</text>
</comment>
<dbReference type="PANTHER" id="PTHR32322">
    <property type="entry name" value="INNER MEMBRANE TRANSPORTER"/>
    <property type="match status" value="1"/>
</dbReference>
<evidence type="ECO:0000313" key="7">
    <source>
        <dbReference type="EMBL" id="MCA9726632.1"/>
    </source>
</evidence>
<evidence type="ECO:0000256" key="2">
    <source>
        <dbReference type="ARBA" id="ARBA00022692"/>
    </source>
</evidence>
<reference evidence="7" key="1">
    <citation type="submission" date="2020-04" db="EMBL/GenBank/DDBJ databases">
        <authorList>
            <person name="Zhang T."/>
        </authorList>
    </citation>
    <scope>NUCLEOTIDE SEQUENCE</scope>
    <source>
        <strain evidence="7">HKST-UBA01</strain>
    </source>
</reference>
<dbReference type="InterPro" id="IPR050638">
    <property type="entry name" value="AA-Vitamin_Transporters"/>
</dbReference>
<dbReference type="Proteomes" id="UP000697710">
    <property type="component" value="Unassembled WGS sequence"/>
</dbReference>
<dbReference type="AlphaFoldDB" id="A0A956LX33"/>
<dbReference type="InterPro" id="IPR037185">
    <property type="entry name" value="EmrE-like"/>
</dbReference>
<dbReference type="Gene3D" id="1.10.3730.20">
    <property type="match status" value="1"/>
</dbReference>
<dbReference type="GO" id="GO:0016020">
    <property type="term" value="C:membrane"/>
    <property type="evidence" value="ECO:0007669"/>
    <property type="project" value="UniProtKB-SubCell"/>
</dbReference>
<evidence type="ECO:0000256" key="3">
    <source>
        <dbReference type="ARBA" id="ARBA00022989"/>
    </source>
</evidence>
<feature type="transmembrane region" description="Helical" evidence="5">
    <location>
        <begin position="245"/>
        <end position="264"/>
    </location>
</feature>
<evidence type="ECO:0000313" key="8">
    <source>
        <dbReference type="Proteomes" id="UP000697710"/>
    </source>
</evidence>